<organism evidence="3 4">
    <name type="scientific">Molorchus minor</name>
    <dbReference type="NCBI Taxonomy" id="1323400"/>
    <lineage>
        <taxon>Eukaryota</taxon>
        <taxon>Metazoa</taxon>
        <taxon>Ecdysozoa</taxon>
        <taxon>Arthropoda</taxon>
        <taxon>Hexapoda</taxon>
        <taxon>Insecta</taxon>
        <taxon>Pterygota</taxon>
        <taxon>Neoptera</taxon>
        <taxon>Endopterygota</taxon>
        <taxon>Coleoptera</taxon>
        <taxon>Polyphaga</taxon>
        <taxon>Cucujiformia</taxon>
        <taxon>Chrysomeloidea</taxon>
        <taxon>Cerambycidae</taxon>
        <taxon>Lamiinae</taxon>
        <taxon>Monochamini</taxon>
        <taxon>Molorchus</taxon>
    </lineage>
</organism>
<protein>
    <recommendedName>
        <fullName evidence="5">Transposable element P transposase</fullName>
    </recommendedName>
</protein>
<name>A0ABQ9JRB1_9CUCU</name>
<dbReference type="Pfam" id="PF21788">
    <property type="entry name" value="TNP-like_GBD"/>
    <property type="match status" value="1"/>
</dbReference>
<dbReference type="EMBL" id="JAPWTJ010000314">
    <property type="protein sequence ID" value="KAJ8979790.1"/>
    <property type="molecule type" value="Genomic_DNA"/>
</dbReference>
<feature type="domain" description="Transposable element P transposase-like RNase H C-terminal" evidence="2">
    <location>
        <begin position="133"/>
        <end position="160"/>
    </location>
</feature>
<evidence type="ECO:0008006" key="5">
    <source>
        <dbReference type="Google" id="ProtNLM"/>
    </source>
</evidence>
<comment type="caution">
    <text evidence="3">The sequence shown here is derived from an EMBL/GenBank/DDBJ whole genome shotgun (WGS) entry which is preliminary data.</text>
</comment>
<accession>A0ABQ9JRB1</accession>
<evidence type="ECO:0000259" key="2">
    <source>
        <dbReference type="Pfam" id="PF21789"/>
    </source>
</evidence>
<dbReference type="InterPro" id="IPR048367">
    <property type="entry name" value="TNP-like_RNaseH_C"/>
</dbReference>
<evidence type="ECO:0000313" key="4">
    <source>
        <dbReference type="Proteomes" id="UP001162164"/>
    </source>
</evidence>
<keyword evidence="4" id="KW-1185">Reference proteome</keyword>
<dbReference type="Proteomes" id="UP001162164">
    <property type="component" value="Unassembled WGS sequence"/>
</dbReference>
<sequence>MKVKMASQVFSARVAAAMRSLALHGQSDKMMEDALDTAEFILFMDKAFDSVNGARVIPESGKSVRTAVTEKSDHKEFWTEAIKVFESMVFLDSKMKEHITPSIKIWTHTLKALRYICTKLLGEGFKFVCPRNFNQDPLENFFGCIRAHGVRNVNPSCNSFVGSLKSLIICNFMIPHQGIVNQMI</sequence>
<reference evidence="3" key="1">
    <citation type="journal article" date="2023" name="Insect Mol. Biol.">
        <title>Genome sequencing provides insights into the evolution of gene families encoding plant cell wall-degrading enzymes in longhorned beetles.</title>
        <authorList>
            <person name="Shin N.R."/>
            <person name="Okamura Y."/>
            <person name="Kirsch R."/>
            <person name="Pauchet Y."/>
        </authorList>
    </citation>
    <scope>NUCLEOTIDE SEQUENCE</scope>
    <source>
        <strain evidence="3">MMC_N1</strain>
    </source>
</reference>
<feature type="domain" description="Transposable element P transposase-like GTP-binding insertion" evidence="1">
    <location>
        <begin position="1"/>
        <end position="57"/>
    </location>
</feature>
<dbReference type="Pfam" id="PF21789">
    <property type="entry name" value="TNP-like_RNaseH_C"/>
    <property type="match status" value="1"/>
</dbReference>
<gene>
    <name evidence="3" type="ORF">NQ317_007700</name>
</gene>
<dbReference type="InterPro" id="IPR048366">
    <property type="entry name" value="TNP-like_GBD"/>
</dbReference>
<evidence type="ECO:0000259" key="1">
    <source>
        <dbReference type="Pfam" id="PF21788"/>
    </source>
</evidence>
<evidence type="ECO:0000313" key="3">
    <source>
        <dbReference type="EMBL" id="KAJ8979790.1"/>
    </source>
</evidence>
<proteinExistence type="predicted"/>